<dbReference type="EMBL" id="CP058530">
    <property type="protein sequence ID" value="QLG29719.1"/>
    <property type="molecule type" value="Genomic_DNA"/>
</dbReference>
<comment type="similarity">
    <text evidence="1">Belongs to the bacterial solute-binding protein 5 family.</text>
</comment>
<dbReference type="GeneID" id="56030992"/>
<dbReference type="InterPro" id="IPR039424">
    <property type="entry name" value="SBP_5"/>
</dbReference>
<geneLocation type="plasmid" evidence="6 7">
    <name>unnamed1</name>
</geneLocation>
<keyword evidence="3" id="KW-0732">Signal</keyword>
<sequence>MVSSDHSTPPSAADDASDSGPPTDGDGSGSGPSVRRRAVLAGAASLVGSGCIQRSRALVGRDSPEQLSLSIKTVPADADTRATTVARTLADRLTTVGVDAQVVLASREELYRDVLLNQKFDLYVARFPHAHDPDFLRPLLHSRFNGEPGWGNPFGYASLELDELLDAQRGQSGTARQRTLREIERVVVRDQPFSVLAFPEEIRTAHTDRVTGWASDGASTSLHYLEAGRPQTSRTNAELDAVTGRPAGDRSEESRLRVTLGDSRPTENLNPLAVEYRTGTAVTGLIYDSLGRWIDGSVGPWLASDWEWGGGADGDGLTAVVTLREDLTWHDGEPLTAADVAFTYRFLADTSLGALENAVPAPNYRREASLVESVSVRGDDRVELEFGPTSRRVAAAAFAAPILPELEWADRNEPASIAGLAAADSITEALVWDNPTPVGSGPLRFDRSKEKESLVLTRFDDHFLARESIEGPPARYAGGFAFDALEFSVVPSGAAAVELVAGGSADATASPVPPETVPDIGGAPDLALRVTHPNAFYHVGFNVREAPNSNTRFRRAVAALLDRESLVEEFFGGFAEPAVSPLGRDGPLSPDLGGGASDIVVPFAGENGHLDVDKARENFREAGYRYSSDGRLLTR</sequence>
<keyword evidence="2" id="KW-0813">Transport</keyword>
<feature type="compositionally biased region" description="Low complexity" evidence="4">
    <location>
        <begin position="1"/>
        <end position="25"/>
    </location>
</feature>
<dbReference type="AlphaFoldDB" id="A0A7D5KAA9"/>
<evidence type="ECO:0000256" key="2">
    <source>
        <dbReference type="ARBA" id="ARBA00022448"/>
    </source>
</evidence>
<gene>
    <name evidence="6" type="ORF">HUG10_19125</name>
</gene>
<feature type="domain" description="Solute-binding protein family 5" evidence="5">
    <location>
        <begin position="298"/>
        <end position="630"/>
    </location>
</feature>
<dbReference type="GO" id="GO:0015833">
    <property type="term" value="P:peptide transport"/>
    <property type="evidence" value="ECO:0007669"/>
    <property type="project" value="TreeGrafter"/>
</dbReference>
<dbReference type="Gene3D" id="3.10.105.10">
    <property type="entry name" value="Dipeptide-binding Protein, Domain 3"/>
    <property type="match status" value="2"/>
</dbReference>
<dbReference type="RefSeq" id="WP_179171293.1">
    <property type="nucleotide sequence ID" value="NZ_CP058530.1"/>
</dbReference>
<evidence type="ECO:0000313" key="6">
    <source>
        <dbReference type="EMBL" id="QLG29719.1"/>
    </source>
</evidence>
<dbReference type="Gene3D" id="3.40.190.10">
    <property type="entry name" value="Periplasmic binding protein-like II"/>
    <property type="match status" value="1"/>
</dbReference>
<evidence type="ECO:0000256" key="1">
    <source>
        <dbReference type="ARBA" id="ARBA00005695"/>
    </source>
</evidence>
<reference evidence="6 7" key="1">
    <citation type="submission" date="2020-07" db="EMBL/GenBank/DDBJ databases">
        <title>Gai3-2, isolated from salt lake.</title>
        <authorList>
            <person name="Cui H."/>
            <person name="Shi X."/>
        </authorList>
    </citation>
    <scope>NUCLEOTIDE SEQUENCE [LARGE SCALE GENOMIC DNA]</scope>
    <source>
        <strain evidence="6 7">Gai3-2</strain>
        <plasmid evidence="6 7">unnamed1</plasmid>
    </source>
</reference>
<keyword evidence="6" id="KW-0614">Plasmid</keyword>
<name>A0A7D5KAA9_9EURY</name>
<keyword evidence="7" id="KW-1185">Reference proteome</keyword>
<evidence type="ECO:0000313" key="7">
    <source>
        <dbReference type="Proteomes" id="UP000509750"/>
    </source>
</evidence>
<dbReference type="Pfam" id="PF00496">
    <property type="entry name" value="SBP_bac_5"/>
    <property type="match status" value="1"/>
</dbReference>
<dbReference type="CDD" id="cd00995">
    <property type="entry name" value="PBP2_NikA_DppA_OppA_like"/>
    <property type="match status" value="1"/>
</dbReference>
<dbReference type="Proteomes" id="UP000509750">
    <property type="component" value="Plasmid unnamed1"/>
</dbReference>
<dbReference type="KEGG" id="halg:HUG10_19125"/>
<dbReference type="GO" id="GO:1904680">
    <property type="term" value="F:peptide transmembrane transporter activity"/>
    <property type="evidence" value="ECO:0007669"/>
    <property type="project" value="TreeGrafter"/>
</dbReference>
<dbReference type="OrthoDB" id="233597at2157"/>
<evidence type="ECO:0000259" key="5">
    <source>
        <dbReference type="Pfam" id="PF00496"/>
    </source>
</evidence>
<evidence type="ECO:0000256" key="3">
    <source>
        <dbReference type="ARBA" id="ARBA00022729"/>
    </source>
</evidence>
<dbReference type="PANTHER" id="PTHR30290:SF9">
    <property type="entry name" value="OLIGOPEPTIDE-BINDING PROTEIN APPA"/>
    <property type="match status" value="1"/>
</dbReference>
<dbReference type="PANTHER" id="PTHR30290">
    <property type="entry name" value="PERIPLASMIC BINDING COMPONENT OF ABC TRANSPORTER"/>
    <property type="match status" value="1"/>
</dbReference>
<evidence type="ECO:0000256" key="4">
    <source>
        <dbReference type="SAM" id="MobiDB-lite"/>
    </source>
</evidence>
<organism evidence="6 7">
    <name type="scientific">Halorarum halophilum</name>
    <dbReference type="NCBI Taxonomy" id="2743090"/>
    <lineage>
        <taxon>Archaea</taxon>
        <taxon>Methanobacteriati</taxon>
        <taxon>Methanobacteriota</taxon>
        <taxon>Stenosarchaea group</taxon>
        <taxon>Halobacteria</taxon>
        <taxon>Halobacteriales</taxon>
        <taxon>Haloferacaceae</taxon>
        <taxon>Halorarum</taxon>
    </lineage>
</organism>
<accession>A0A7D5KAA9</accession>
<protein>
    <submittedName>
        <fullName evidence="6">ABC transporter substrate-binding protein</fullName>
    </submittedName>
</protein>
<dbReference type="InterPro" id="IPR000914">
    <property type="entry name" value="SBP_5_dom"/>
</dbReference>
<proteinExistence type="inferred from homology"/>
<dbReference type="SUPFAM" id="SSF53850">
    <property type="entry name" value="Periplasmic binding protein-like II"/>
    <property type="match status" value="2"/>
</dbReference>
<feature type="region of interest" description="Disordered" evidence="4">
    <location>
        <begin position="1"/>
        <end position="34"/>
    </location>
</feature>